<dbReference type="Gene3D" id="3.40.710.10">
    <property type="entry name" value="DD-peptidase/beta-lactamase superfamily"/>
    <property type="match status" value="1"/>
</dbReference>
<dbReference type="InterPro" id="IPR052907">
    <property type="entry name" value="Beta-lactamase/esterase"/>
</dbReference>
<dbReference type="InterPro" id="IPR001466">
    <property type="entry name" value="Beta-lactam-related"/>
</dbReference>
<feature type="domain" description="Beta-lactamase-related" evidence="1">
    <location>
        <begin position="1"/>
        <end position="267"/>
    </location>
</feature>
<dbReference type="PANTHER" id="PTHR43319">
    <property type="entry name" value="BETA-LACTAMASE-RELATED"/>
    <property type="match status" value="1"/>
</dbReference>
<organism evidence="2 3">
    <name type="scientific">Strongylus vulgaris</name>
    <name type="common">Blood worm</name>
    <dbReference type="NCBI Taxonomy" id="40348"/>
    <lineage>
        <taxon>Eukaryota</taxon>
        <taxon>Metazoa</taxon>
        <taxon>Ecdysozoa</taxon>
        <taxon>Nematoda</taxon>
        <taxon>Chromadorea</taxon>
        <taxon>Rhabditida</taxon>
        <taxon>Rhabditina</taxon>
        <taxon>Rhabditomorpha</taxon>
        <taxon>Strongyloidea</taxon>
        <taxon>Strongylidae</taxon>
        <taxon>Strongylus</taxon>
    </lineage>
</organism>
<protein>
    <recommendedName>
        <fullName evidence="1">Beta-lactamase-related domain-containing protein</fullName>
    </recommendedName>
</protein>
<accession>A0A3P7L8C4</accession>
<keyword evidence="3" id="KW-1185">Reference proteome</keyword>
<reference evidence="2 3" key="1">
    <citation type="submission" date="2018-11" db="EMBL/GenBank/DDBJ databases">
        <authorList>
            <consortium name="Pathogen Informatics"/>
        </authorList>
    </citation>
    <scope>NUCLEOTIDE SEQUENCE [LARGE SCALE GENOMIC DNA]</scope>
</reference>
<dbReference type="AlphaFoldDB" id="A0A3P7L8C4"/>
<evidence type="ECO:0000313" key="2">
    <source>
        <dbReference type="EMBL" id="VDM75448.1"/>
    </source>
</evidence>
<dbReference type="Proteomes" id="UP000270094">
    <property type="component" value="Unassembled WGS sequence"/>
</dbReference>
<proteinExistence type="predicted"/>
<dbReference type="EMBL" id="UYYB01095344">
    <property type="protein sequence ID" value="VDM75448.1"/>
    <property type="molecule type" value="Genomic_DNA"/>
</dbReference>
<evidence type="ECO:0000259" key="1">
    <source>
        <dbReference type="Pfam" id="PF00144"/>
    </source>
</evidence>
<dbReference type="OrthoDB" id="5946976at2759"/>
<name>A0A3P7L8C4_STRVU</name>
<dbReference type="PANTHER" id="PTHR43319:SF2">
    <property type="entry name" value="BETA-LACTAMASE-RELATED DOMAIN-CONTAINING PROTEIN"/>
    <property type="match status" value="1"/>
</dbReference>
<dbReference type="InterPro" id="IPR012338">
    <property type="entry name" value="Beta-lactam/transpept-like"/>
</dbReference>
<dbReference type="SUPFAM" id="SSF56601">
    <property type="entry name" value="beta-lactamase/transpeptidase-like"/>
    <property type="match status" value="1"/>
</dbReference>
<evidence type="ECO:0000313" key="3">
    <source>
        <dbReference type="Proteomes" id="UP000270094"/>
    </source>
</evidence>
<gene>
    <name evidence="2" type="ORF">SVUK_LOCUS10446</name>
</gene>
<dbReference type="Pfam" id="PF00144">
    <property type="entry name" value="Beta-lactamase"/>
    <property type="match status" value="1"/>
</dbReference>
<sequence length="281" mass="31913">MSHKSGLHYFDAPVTEEAVRNHNLMRELIENETPKIPPGTGSGYHTFTYGWLVDQIVRHTDEKKRGIGQFLREEITQPNGIDFHIGLNLCEEHRVARVAPLPFSEILGAILRDLRVIVMLYDVLTANNKNQFTRTIMNPSWMSCFTQCTMNNPEQHAMEQAAALGIGNARSLAMIFNLFINGRIVSEKTLAILEKPVSNETDYVVRTTLVKGHGFFYHRPMGNGKLPMIGHPGYGCQQVIFDLERKIVIAYVTNGMKMGMYQGCRTYARLHKAVYDIIEQL</sequence>